<dbReference type="PANTHER" id="PTHR10422:SF18">
    <property type="entry name" value="CYTOCHROME C OXIDASE SUBUNIT 1"/>
    <property type="match status" value="1"/>
</dbReference>
<evidence type="ECO:0000313" key="11">
    <source>
        <dbReference type="Proteomes" id="UP000009881"/>
    </source>
</evidence>
<dbReference type="InterPro" id="IPR036927">
    <property type="entry name" value="Cyt_c_oxase-like_su1_sf"/>
</dbReference>
<dbReference type="Pfam" id="PF00115">
    <property type="entry name" value="COX1"/>
    <property type="match status" value="1"/>
</dbReference>
<dbReference type="GO" id="GO:0009060">
    <property type="term" value="P:aerobic respiration"/>
    <property type="evidence" value="ECO:0007669"/>
    <property type="project" value="InterPro"/>
</dbReference>
<evidence type="ECO:0000256" key="8">
    <source>
        <dbReference type="SAM" id="Phobius"/>
    </source>
</evidence>
<dbReference type="GO" id="GO:0022904">
    <property type="term" value="P:respiratory electron transport chain"/>
    <property type="evidence" value="ECO:0007669"/>
    <property type="project" value="TreeGrafter"/>
</dbReference>
<feature type="transmembrane region" description="Helical" evidence="8">
    <location>
        <begin position="312"/>
        <end position="331"/>
    </location>
</feature>
<dbReference type="PATRIC" id="fig|1238182.3.peg.1209"/>
<feature type="transmembrane region" description="Helical" evidence="8">
    <location>
        <begin position="422"/>
        <end position="443"/>
    </location>
</feature>
<dbReference type="GO" id="GO:0015990">
    <property type="term" value="P:electron transport coupled proton transport"/>
    <property type="evidence" value="ECO:0007669"/>
    <property type="project" value="TreeGrafter"/>
</dbReference>
<accession>K9H2I2</accession>
<feature type="transmembrane region" description="Helical" evidence="8">
    <location>
        <begin position="285"/>
        <end position="306"/>
    </location>
</feature>
<comment type="subcellular location">
    <subcellularLocation>
        <location evidence="1">Membrane</location>
        <topology evidence="1">Multi-pass membrane protein</topology>
    </subcellularLocation>
</comment>
<evidence type="ECO:0000256" key="4">
    <source>
        <dbReference type="ARBA" id="ARBA00022989"/>
    </source>
</evidence>
<dbReference type="Proteomes" id="UP000009881">
    <property type="component" value="Unassembled WGS sequence"/>
</dbReference>
<evidence type="ECO:0000256" key="6">
    <source>
        <dbReference type="RuleBase" id="RU000370"/>
    </source>
</evidence>
<keyword evidence="3 6" id="KW-0812">Transmembrane</keyword>
<feature type="transmembrane region" description="Helical" evidence="8">
    <location>
        <begin position="388"/>
        <end position="410"/>
    </location>
</feature>
<name>K9H2I2_9PROT</name>
<dbReference type="InterPro" id="IPR000883">
    <property type="entry name" value="Cyt_C_Oxase_1"/>
</dbReference>
<evidence type="ECO:0000256" key="1">
    <source>
        <dbReference type="ARBA" id="ARBA00004141"/>
    </source>
</evidence>
<keyword evidence="11" id="KW-1185">Reference proteome</keyword>
<dbReference type="STRING" id="1238182.C882_3538"/>
<comment type="similarity">
    <text evidence="6">Belongs to the heme-copper respiratory oxidase family.</text>
</comment>
<evidence type="ECO:0000259" key="9">
    <source>
        <dbReference type="PROSITE" id="PS50855"/>
    </source>
</evidence>
<gene>
    <name evidence="10" type="ORF">C882_3538</name>
</gene>
<dbReference type="PROSITE" id="PS00077">
    <property type="entry name" value="COX1_CUB"/>
    <property type="match status" value="1"/>
</dbReference>
<sequence>MSTIAADAKRPSYLTASLTLWSWLSTTDHKRIGMLYLISITVLFAVGGLAATWIRVELITPGGDVMSADGYNKAFTIHGVIMVWFFLVPSIPTVLGNFVLPLMIGAKDVAFPRLNLASWYIFMAAAIMALYFMLVGGVDTGWTFYTPYSSMFSNTHVTGVIAAVFIVGFSSIATGVNFIVTVHKMRAPGMTWFRMPIMVWNLYATALVMVLATPVLAISLFLVAVERLFGIGIFDPTLGGDPLLFQHLFWFYSHPAVYIMILPGMGVTTEIIACFARRRIFGYKFVAFSAIAIAVIGFGVWGHHMFVAGQSVVAAVVFSFMSFLIAVPSAIKVYAWTATLYKGEILIRTPLLYALSFILLFVLGGITGLILASLALDVHVTDTYFVIAHFHFIMVGASVSAYLGGIHFWWPKMTGRLYPEGPALVAALMVGIGFVLTFMPQFWAGYLGMPRRYHEYPEEFQIFNVLSSGGAVILAIGYALPLVYLLWSLKYGERAGENPWGATGLEWSVPSPPPEDNFDRTPIVDDEAYSYRPYAPQVAQRDPESPEHHGGPR</sequence>
<dbReference type="GO" id="GO:0020037">
    <property type="term" value="F:heme binding"/>
    <property type="evidence" value="ECO:0007669"/>
    <property type="project" value="InterPro"/>
</dbReference>
<keyword evidence="4 8" id="KW-1133">Transmembrane helix</keyword>
<dbReference type="SUPFAM" id="SSF81442">
    <property type="entry name" value="Cytochrome c oxidase subunit I-like"/>
    <property type="match status" value="1"/>
</dbReference>
<feature type="domain" description="Cytochrome oxidase subunit I profile" evidence="9">
    <location>
        <begin position="17"/>
        <end position="525"/>
    </location>
</feature>
<keyword evidence="5 8" id="KW-0472">Membrane</keyword>
<feature type="transmembrane region" description="Helical" evidence="8">
    <location>
        <begin position="200"/>
        <end position="229"/>
    </location>
</feature>
<comment type="caution">
    <text evidence="10">The sequence shown here is derived from an EMBL/GenBank/DDBJ whole genome shotgun (WGS) entry which is preliminary data.</text>
</comment>
<feature type="transmembrane region" description="Helical" evidence="8">
    <location>
        <begin position="34"/>
        <end position="54"/>
    </location>
</feature>
<keyword evidence="6" id="KW-0813">Transport</keyword>
<keyword evidence="6" id="KW-0408">Iron</keyword>
<dbReference type="PANTHER" id="PTHR10422">
    <property type="entry name" value="CYTOCHROME C OXIDASE SUBUNIT 1"/>
    <property type="match status" value="1"/>
</dbReference>
<reference evidence="10 11" key="1">
    <citation type="journal article" date="2013" name="Genome Announc.">
        <title>Draft Genome Sequence of an Alphaproteobacterium, Caenispirillum salinarum AK4(T), Isolated from a Solar Saltern.</title>
        <authorList>
            <person name="Khatri I."/>
            <person name="Singh A."/>
            <person name="Korpole S."/>
            <person name="Pinnaka A.K."/>
            <person name="Subramanian S."/>
        </authorList>
    </citation>
    <scope>NUCLEOTIDE SEQUENCE [LARGE SCALE GENOMIC DNA]</scope>
    <source>
        <strain evidence="10 11">AK4</strain>
    </source>
</reference>
<evidence type="ECO:0000313" key="10">
    <source>
        <dbReference type="EMBL" id="EKV31787.1"/>
    </source>
</evidence>
<protein>
    <submittedName>
        <fullName evidence="10">Cytochrome c oxidase polypeptide I</fullName>
    </submittedName>
</protein>
<feature type="region of interest" description="Disordered" evidence="7">
    <location>
        <begin position="534"/>
        <end position="553"/>
    </location>
</feature>
<dbReference type="EMBL" id="ANHY01000005">
    <property type="protein sequence ID" value="EKV31787.1"/>
    <property type="molecule type" value="Genomic_DNA"/>
</dbReference>
<keyword evidence="6" id="KW-0349">Heme</keyword>
<dbReference type="Gene3D" id="1.20.210.10">
    <property type="entry name" value="Cytochrome c oxidase-like, subunit I domain"/>
    <property type="match status" value="1"/>
</dbReference>
<keyword evidence="2 6" id="KW-0679">Respiratory chain</keyword>
<feature type="transmembrane region" description="Helical" evidence="8">
    <location>
        <begin position="116"/>
        <end position="137"/>
    </location>
</feature>
<feature type="transmembrane region" description="Helical" evidence="8">
    <location>
        <begin position="249"/>
        <end position="273"/>
    </location>
</feature>
<evidence type="ECO:0000256" key="3">
    <source>
        <dbReference type="ARBA" id="ARBA00022692"/>
    </source>
</evidence>
<evidence type="ECO:0000256" key="2">
    <source>
        <dbReference type="ARBA" id="ARBA00022660"/>
    </source>
</evidence>
<organism evidence="10 11">
    <name type="scientific">Caenispirillum salinarum AK4</name>
    <dbReference type="NCBI Taxonomy" id="1238182"/>
    <lineage>
        <taxon>Bacteria</taxon>
        <taxon>Pseudomonadati</taxon>
        <taxon>Pseudomonadota</taxon>
        <taxon>Alphaproteobacteria</taxon>
        <taxon>Rhodospirillales</taxon>
        <taxon>Novispirillaceae</taxon>
        <taxon>Caenispirillum</taxon>
    </lineage>
</organism>
<feature type="transmembrane region" description="Helical" evidence="8">
    <location>
        <begin position="74"/>
        <end position="104"/>
    </location>
</feature>
<dbReference type="OrthoDB" id="9803294at2"/>
<dbReference type="PROSITE" id="PS50855">
    <property type="entry name" value="COX1"/>
    <property type="match status" value="1"/>
</dbReference>
<dbReference type="eggNOG" id="COG0843">
    <property type="taxonomic scope" value="Bacteria"/>
</dbReference>
<feature type="transmembrane region" description="Helical" evidence="8">
    <location>
        <begin position="463"/>
        <end position="487"/>
    </location>
</feature>
<dbReference type="InterPro" id="IPR023615">
    <property type="entry name" value="Cyt_c_Oxase_su1_BS"/>
</dbReference>
<dbReference type="InterPro" id="IPR023616">
    <property type="entry name" value="Cyt_c_oxase-like_su1_dom"/>
</dbReference>
<dbReference type="RefSeq" id="WP_009539656.1">
    <property type="nucleotide sequence ID" value="NZ_ANHY01000005.1"/>
</dbReference>
<proteinExistence type="inferred from homology"/>
<keyword evidence="6" id="KW-0249">Electron transport</keyword>
<dbReference type="GO" id="GO:0016020">
    <property type="term" value="C:membrane"/>
    <property type="evidence" value="ECO:0007669"/>
    <property type="project" value="UniProtKB-SubCell"/>
</dbReference>
<keyword evidence="6" id="KW-0479">Metal-binding</keyword>
<feature type="transmembrane region" description="Helical" evidence="8">
    <location>
        <begin position="157"/>
        <end position="180"/>
    </location>
</feature>
<dbReference type="AlphaFoldDB" id="K9H2I2"/>
<feature type="compositionally biased region" description="Basic and acidic residues" evidence="7">
    <location>
        <begin position="541"/>
        <end position="553"/>
    </location>
</feature>
<dbReference type="PRINTS" id="PR01165">
    <property type="entry name" value="CYCOXIDASEI"/>
</dbReference>
<dbReference type="GO" id="GO:0004129">
    <property type="term" value="F:cytochrome-c oxidase activity"/>
    <property type="evidence" value="ECO:0007669"/>
    <property type="project" value="InterPro"/>
</dbReference>
<evidence type="ECO:0000256" key="7">
    <source>
        <dbReference type="SAM" id="MobiDB-lite"/>
    </source>
</evidence>
<evidence type="ECO:0000256" key="5">
    <source>
        <dbReference type="ARBA" id="ARBA00023136"/>
    </source>
</evidence>
<feature type="transmembrane region" description="Helical" evidence="8">
    <location>
        <begin position="351"/>
        <end position="376"/>
    </location>
</feature>